<evidence type="ECO:0000313" key="2">
    <source>
        <dbReference type="Proteomes" id="UP001209878"/>
    </source>
</evidence>
<keyword evidence="2" id="KW-1185">Reference proteome</keyword>
<sequence length="192" mass="22266">MFTRDGRKFEFEDLTIRPTKRQIVLGDVTDHTNYARWLPVHIRDMKALPLERRDEFKNHWVFTKTKQTFSSMLLDQAHEQNNKTVKGAGAAVCLTEYPDALKRWMVADPEQARILNTDVVVTLVGIFHDLAQHHPGMQSWVGFGQGKHFRYYHINSVCQEFGEEKARALPYFHAFLATSQFSGKNKKSAWKA</sequence>
<dbReference type="AlphaFoldDB" id="A0AAD9UHE9"/>
<comment type="caution">
    <text evidence="1">The sequence shown here is derived from an EMBL/GenBank/DDBJ whole genome shotgun (WGS) entry which is preliminary data.</text>
</comment>
<organism evidence="1 2">
    <name type="scientific">Ridgeia piscesae</name>
    <name type="common">Tubeworm</name>
    <dbReference type="NCBI Taxonomy" id="27915"/>
    <lineage>
        <taxon>Eukaryota</taxon>
        <taxon>Metazoa</taxon>
        <taxon>Spiralia</taxon>
        <taxon>Lophotrochozoa</taxon>
        <taxon>Annelida</taxon>
        <taxon>Polychaeta</taxon>
        <taxon>Sedentaria</taxon>
        <taxon>Canalipalpata</taxon>
        <taxon>Sabellida</taxon>
        <taxon>Siboglinidae</taxon>
        <taxon>Ridgeia</taxon>
    </lineage>
</organism>
<dbReference type="Proteomes" id="UP001209878">
    <property type="component" value="Unassembled WGS sequence"/>
</dbReference>
<dbReference type="PANTHER" id="PTHR47018">
    <property type="entry name" value="CXC DOMAIN-CONTAINING PROTEIN-RELATED"/>
    <property type="match status" value="1"/>
</dbReference>
<accession>A0AAD9UHE9</accession>
<gene>
    <name evidence="1" type="ORF">NP493_100g01004</name>
</gene>
<proteinExistence type="predicted"/>
<evidence type="ECO:0000313" key="1">
    <source>
        <dbReference type="EMBL" id="KAK2189653.1"/>
    </source>
</evidence>
<protein>
    <submittedName>
        <fullName evidence="1">Uncharacterized protein</fullName>
    </submittedName>
</protein>
<reference evidence="1" key="1">
    <citation type="journal article" date="2023" name="Mol. Biol. Evol.">
        <title>Third-Generation Sequencing Reveals the Adaptive Role of the Epigenome in Three Deep-Sea Polychaetes.</title>
        <authorList>
            <person name="Perez M."/>
            <person name="Aroh O."/>
            <person name="Sun Y."/>
            <person name="Lan Y."/>
            <person name="Juniper S.K."/>
            <person name="Young C.R."/>
            <person name="Angers B."/>
            <person name="Qian P.Y."/>
        </authorList>
    </citation>
    <scope>NUCLEOTIDE SEQUENCE</scope>
    <source>
        <strain evidence="1">R07B-5</strain>
    </source>
</reference>
<dbReference type="EMBL" id="JAODUO010000100">
    <property type="protein sequence ID" value="KAK2189653.1"/>
    <property type="molecule type" value="Genomic_DNA"/>
</dbReference>
<name>A0AAD9UHE9_RIDPI</name>